<dbReference type="InterPro" id="IPR050628">
    <property type="entry name" value="SNF2_RAD54_helicase_TF"/>
</dbReference>
<dbReference type="SMART" id="SM00490">
    <property type="entry name" value="HELICc"/>
    <property type="match status" value="1"/>
</dbReference>
<protein>
    <recommendedName>
        <fullName evidence="16">Helicase-like transcription factor CHR28</fullName>
    </recommendedName>
</protein>
<feature type="domain" description="Helicase C-terminal" evidence="13">
    <location>
        <begin position="983"/>
        <end position="1143"/>
    </location>
</feature>
<dbReference type="PANTHER" id="PTHR45626">
    <property type="entry name" value="TRANSCRIPTION TERMINATION FACTOR 2-RELATED"/>
    <property type="match status" value="1"/>
</dbReference>
<gene>
    <name evidence="14" type="ORF">HPP92_014714</name>
</gene>
<dbReference type="PROSITE" id="PS50089">
    <property type="entry name" value="ZF_RING_2"/>
    <property type="match status" value="1"/>
</dbReference>
<dbReference type="Gene3D" id="3.30.40.10">
    <property type="entry name" value="Zinc/RING finger domain, C3HC4 (zinc finger)"/>
    <property type="match status" value="1"/>
</dbReference>
<evidence type="ECO:0000256" key="10">
    <source>
        <dbReference type="SAM" id="MobiDB-lite"/>
    </source>
</evidence>
<dbReference type="CDD" id="cd18008">
    <property type="entry name" value="DEXDc_SHPRH-like"/>
    <property type="match status" value="1"/>
</dbReference>
<feature type="compositionally biased region" description="Basic and acidic residues" evidence="10">
    <location>
        <begin position="512"/>
        <end position="523"/>
    </location>
</feature>
<dbReference type="GO" id="GO:0008270">
    <property type="term" value="F:zinc ion binding"/>
    <property type="evidence" value="ECO:0007669"/>
    <property type="project" value="UniProtKB-KW"/>
</dbReference>
<dbReference type="InterPro" id="IPR017907">
    <property type="entry name" value="Znf_RING_CS"/>
</dbReference>
<evidence type="ECO:0000256" key="2">
    <source>
        <dbReference type="ARBA" id="ARBA00022723"/>
    </source>
</evidence>
<comment type="similarity">
    <text evidence="1">Belongs to the SNF2/RAD54 helicase family. RAD16 subfamily.</text>
</comment>
<dbReference type="FunFam" id="3.40.50.10810:FF:000068">
    <property type="entry name" value="SNF2 domain-containing protein / helicase domain-containing protein / zinc finger protein-like protein"/>
    <property type="match status" value="1"/>
</dbReference>
<evidence type="ECO:0000313" key="14">
    <source>
        <dbReference type="EMBL" id="KAG0475028.1"/>
    </source>
</evidence>
<dbReference type="PROSITE" id="PS51192">
    <property type="entry name" value="HELICASE_ATP_BIND_1"/>
    <property type="match status" value="1"/>
</dbReference>
<dbReference type="InterPro" id="IPR013083">
    <property type="entry name" value="Znf_RING/FYVE/PHD"/>
</dbReference>
<evidence type="ECO:0000256" key="9">
    <source>
        <dbReference type="PROSITE-ProRule" id="PRU00175"/>
    </source>
</evidence>
<dbReference type="SUPFAM" id="SSF57850">
    <property type="entry name" value="RING/U-box"/>
    <property type="match status" value="1"/>
</dbReference>
<dbReference type="EMBL" id="JADCNM010000007">
    <property type="protein sequence ID" value="KAG0475028.1"/>
    <property type="molecule type" value="Genomic_DNA"/>
</dbReference>
<sequence length="1148" mass="128275">MENSLNHSLTKEMEIITIDSSDSDGDVEFEPDAPFAVSLIGAAAQPKVSKRLTDQYLDWLVHIPPHHRNGLDETSALSPEGSMQASHTKYHPEFMPQKCLSDSMINGEFGASIGSVEGAMYDPQLQKQAALMPQDNLELGSINVGNTTDASSSQNSMRILPSSLLSHKSRHISVPSIASPGKALSSPHESSMQAERNKISQAGQGIAADDNSRRDANVASSNLHKEGAHTMKENQNIYDKETRALPFHWIDQTANSSQINASMHSRVTGRMEDAHTMKEKNPVYEKETRTLPFHWIDRAPNRSQMNEPMHSMATVQDSFFISKPSPPILANKANNVHKLSYMSIRNEKPISSSKIHEVRDDFSTYEHVPATRTLPQYPSKSNGYFHPASYNDGVHFLGLVEQRPDHDETPIYQEALQNLGQPKLEDDLPEGHLTVSLLKHQKIALAWMVQKEKSVHCAGGILADDQGLGKTISMIALILKQIGLQSKFMTDDSHNFRTEAFSLDDDGGNDEAEAKHSGEDIHKKPVASSSENRRPAAGTLVICPASVLRQWQRELQEKVSSSSQISVLFYHGARTKDPRDLAKYDVVLTTYSIVANEVPKHSVAEDDDDEQRNMENHGLSPEFATSKKRKETFNTGRKGKKKARGLKGSQLDYGSGPLARVRWFRVILDEAQTIKNHRTQVARACSALRAKRRWCLSGTPMQNAIDDLYSYFRFLKYDPYAVYSSFCNSIKHPISRNASEGYKKLQAVLRIIMLRRTKGTLINGEPIITLPPKSICLENVEFSPEERAFYLKLEADYRQQFKVYAAAGTVKQNYANILLMLLRLRQACDHPVLVKGYYSEAIARDSLEMARQLPKEMLSNLLYQLEAKLAICPVCSDTTEDPVVTMCGHVFCYQCVSDRITGDDNTCPAIGCKDILGTDSVFSQATLRSCISDERDNKDAASSSSYEESSIVQSTFVSSKIRAAVNILNSICSQCSQPRGMDDGEDDWCSVKPEKAIVFSQWTGMLDLVEISLNHSLIQYRRLDGTMSLSSRDRSVREFTTDPEVTVMLMSLKAGNLGLNMVAACHVILLDLWWNPTTEDQAIDRAHRIGQTRPVTVTRLTIKDTVEDRILALQEDKRKMVSSAFGEDHAGNHAARLTVEDLKYLFRV</sequence>
<dbReference type="PROSITE" id="PS00518">
    <property type="entry name" value="ZF_RING_1"/>
    <property type="match status" value="1"/>
</dbReference>
<dbReference type="OrthoDB" id="448448at2759"/>
<dbReference type="Proteomes" id="UP000639772">
    <property type="component" value="Chromosome 7"/>
</dbReference>
<dbReference type="InterPro" id="IPR049730">
    <property type="entry name" value="SNF2/RAD54-like_C"/>
</dbReference>
<dbReference type="SMART" id="SM00487">
    <property type="entry name" value="DEXDc"/>
    <property type="match status" value="1"/>
</dbReference>
<feature type="domain" description="Helicase ATP-binding" evidence="12">
    <location>
        <begin position="451"/>
        <end position="718"/>
    </location>
</feature>
<dbReference type="CDD" id="cd18793">
    <property type="entry name" value="SF2_C_SNF"/>
    <property type="match status" value="1"/>
</dbReference>
<accession>A0A835UV25</accession>
<dbReference type="GO" id="GO:0004386">
    <property type="term" value="F:helicase activity"/>
    <property type="evidence" value="ECO:0007669"/>
    <property type="project" value="UniProtKB-KW"/>
</dbReference>
<evidence type="ECO:0000256" key="4">
    <source>
        <dbReference type="ARBA" id="ARBA00022771"/>
    </source>
</evidence>
<dbReference type="PANTHER" id="PTHR45626:SF24">
    <property type="entry name" value="HELICASE-LIKE TRANSCRIPTION FACTOR CHR28-RELATED"/>
    <property type="match status" value="1"/>
</dbReference>
<dbReference type="Pfam" id="PF00271">
    <property type="entry name" value="Helicase_C"/>
    <property type="match status" value="1"/>
</dbReference>
<dbReference type="GO" id="GO:0005634">
    <property type="term" value="C:nucleus"/>
    <property type="evidence" value="ECO:0007669"/>
    <property type="project" value="TreeGrafter"/>
</dbReference>
<keyword evidence="3" id="KW-0547">Nucleotide-binding</keyword>
<dbReference type="InterPro" id="IPR027417">
    <property type="entry name" value="P-loop_NTPase"/>
</dbReference>
<evidence type="ECO:0000256" key="7">
    <source>
        <dbReference type="ARBA" id="ARBA00022833"/>
    </source>
</evidence>
<dbReference type="InterPro" id="IPR014001">
    <property type="entry name" value="Helicase_ATP-bd"/>
</dbReference>
<evidence type="ECO:0000259" key="12">
    <source>
        <dbReference type="PROSITE" id="PS51192"/>
    </source>
</evidence>
<proteinExistence type="inferred from homology"/>
<dbReference type="SMART" id="SM00184">
    <property type="entry name" value="RING"/>
    <property type="match status" value="1"/>
</dbReference>
<dbReference type="InterPro" id="IPR000330">
    <property type="entry name" value="SNF2_N"/>
</dbReference>
<name>A0A835UV25_VANPL</name>
<feature type="region of interest" description="Disordered" evidence="10">
    <location>
        <begin position="605"/>
        <end position="646"/>
    </location>
</feature>
<dbReference type="SUPFAM" id="SSF52540">
    <property type="entry name" value="P-loop containing nucleoside triphosphate hydrolases"/>
    <property type="match status" value="2"/>
</dbReference>
<dbReference type="GO" id="GO:0016787">
    <property type="term" value="F:hydrolase activity"/>
    <property type="evidence" value="ECO:0007669"/>
    <property type="project" value="UniProtKB-KW"/>
</dbReference>
<dbReference type="InterPro" id="IPR038718">
    <property type="entry name" value="SNF2-like_sf"/>
</dbReference>
<evidence type="ECO:0000259" key="13">
    <source>
        <dbReference type="PROSITE" id="PS51194"/>
    </source>
</evidence>
<dbReference type="InterPro" id="IPR001841">
    <property type="entry name" value="Znf_RING"/>
</dbReference>
<evidence type="ECO:0000256" key="8">
    <source>
        <dbReference type="ARBA" id="ARBA00022840"/>
    </source>
</evidence>
<dbReference type="Gene3D" id="3.40.50.10810">
    <property type="entry name" value="Tandem AAA-ATPase domain"/>
    <property type="match status" value="3"/>
</dbReference>
<keyword evidence="7" id="KW-0862">Zinc</keyword>
<reference evidence="14 15" key="1">
    <citation type="journal article" date="2020" name="Nat. Food">
        <title>A phased Vanilla planifolia genome enables genetic improvement of flavour and production.</title>
        <authorList>
            <person name="Hasing T."/>
            <person name="Tang H."/>
            <person name="Brym M."/>
            <person name="Khazi F."/>
            <person name="Huang T."/>
            <person name="Chambers A.H."/>
        </authorList>
    </citation>
    <scope>NUCLEOTIDE SEQUENCE [LARGE SCALE GENOMIC DNA]</scope>
    <source>
        <tissue evidence="14">Leaf</tissue>
    </source>
</reference>
<dbReference type="InterPro" id="IPR001650">
    <property type="entry name" value="Helicase_C-like"/>
</dbReference>
<evidence type="ECO:0000313" key="15">
    <source>
        <dbReference type="Proteomes" id="UP000639772"/>
    </source>
</evidence>
<evidence type="ECO:0000259" key="11">
    <source>
        <dbReference type="PROSITE" id="PS50089"/>
    </source>
</evidence>
<dbReference type="PROSITE" id="PS51194">
    <property type="entry name" value="HELICASE_CTER"/>
    <property type="match status" value="1"/>
</dbReference>
<dbReference type="GO" id="GO:0005524">
    <property type="term" value="F:ATP binding"/>
    <property type="evidence" value="ECO:0007669"/>
    <property type="project" value="UniProtKB-KW"/>
</dbReference>
<dbReference type="GO" id="GO:0006281">
    <property type="term" value="P:DNA repair"/>
    <property type="evidence" value="ECO:0007669"/>
    <property type="project" value="TreeGrafter"/>
</dbReference>
<feature type="compositionally biased region" description="Acidic residues" evidence="10">
    <location>
        <begin position="502"/>
        <end position="511"/>
    </location>
</feature>
<evidence type="ECO:0000256" key="3">
    <source>
        <dbReference type="ARBA" id="ARBA00022741"/>
    </source>
</evidence>
<evidence type="ECO:0008006" key="16">
    <source>
        <dbReference type="Google" id="ProtNLM"/>
    </source>
</evidence>
<evidence type="ECO:0000256" key="1">
    <source>
        <dbReference type="ARBA" id="ARBA00008438"/>
    </source>
</evidence>
<feature type="region of interest" description="Disordered" evidence="10">
    <location>
        <begin position="499"/>
        <end position="535"/>
    </location>
</feature>
<keyword evidence="2" id="KW-0479">Metal-binding</keyword>
<keyword evidence="8" id="KW-0067">ATP-binding</keyword>
<dbReference type="AlphaFoldDB" id="A0A835UV25"/>
<comment type="caution">
    <text evidence="14">The sequence shown here is derived from an EMBL/GenBank/DDBJ whole genome shotgun (WGS) entry which is preliminary data.</text>
</comment>
<dbReference type="Pfam" id="PF00176">
    <property type="entry name" value="SNF2-rel_dom"/>
    <property type="match status" value="1"/>
</dbReference>
<evidence type="ECO:0000256" key="5">
    <source>
        <dbReference type="ARBA" id="ARBA00022801"/>
    </source>
</evidence>
<feature type="domain" description="RING-type" evidence="11">
    <location>
        <begin position="872"/>
        <end position="908"/>
    </location>
</feature>
<keyword evidence="6" id="KW-0347">Helicase</keyword>
<dbReference type="GO" id="GO:0008094">
    <property type="term" value="F:ATP-dependent activity, acting on DNA"/>
    <property type="evidence" value="ECO:0007669"/>
    <property type="project" value="TreeGrafter"/>
</dbReference>
<dbReference type="Gene3D" id="3.40.50.300">
    <property type="entry name" value="P-loop containing nucleotide triphosphate hydrolases"/>
    <property type="match status" value="1"/>
</dbReference>
<organism evidence="14 15">
    <name type="scientific">Vanilla planifolia</name>
    <name type="common">Vanilla</name>
    <dbReference type="NCBI Taxonomy" id="51239"/>
    <lineage>
        <taxon>Eukaryota</taxon>
        <taxon>Viridiplantae</taxon>
        <taxon>Streptophyta</taxon>
        <taxon>Embryophyta</taxon>
        <taxon>Tracheophyta</taxon>
        <taxon>Spermatophyta</taxon>
        <taxon>Magnoliopsida</taxon>
        <taxon>Liliopsida</taxon>
        <taxon>Asparagales</taxon>
        <taxon>Orchidaceae</taxon>
        <taxon>Vanilloideae</taxon>
        <taxon>Vanilleae</taxon>
        <taxon>Vanilla</taxon>
    </lineage>
</organism>
<evidence type="ECO:0000256" key="6">
    <source>
        <dbReference type="ARBA" id="ARBA00022806"/>
    </source>
</evidence>
<feature type="compositionally biased region" description="Polar residues" evidence="10">
    <location>
        <begin position="187"/>
        <end position="203"/>
    </location>
</feature>
<keyword evidence="5" id="KW-0378">Hydrolase</keyword>
<feature type="region of interest" description="Disordered" evidence="10">
    <location>
        <begin position="171"/>
        <end position="229"/>
    </location>
</feature>
<dbReference type="Pfam" id="PF13923">
    <property type="entry name" value="zf-C3HC4_2"/>
    <property type="match status" value="1"/>
</dbReference>
<keyword evidence="4 9" id="KW-0863">Zinc-finger</keyword>